<dbReference type="InterPro" id="IPR020846">
    <property type="entry name" value="MFS_dom"/>
</dbReference>
<feature type="domain" description="Major facilitator superfamily (MFS) profile" evidence="12">
    <location>
        <begin position="17"/>
        <end position="419"/>
    </location>
</feature>
<feature type="transmembrane region" description="Helical" evidence="11">
    <location>
        <begin position="311"/>
        <end position="329"/>
    </location>
</feature>
<dbReference type="GO" id="GO:0005886">
    <property type="term" value="C:plasma membrane"/>
    <property type="evidence" value="ECO:0007669"/>
    <property type="project" value="UniProtKB-SubCell"/>
</dbReference>
<keyword evidence="7" id="KW-0762">Sugar transport</keyword>
<evidence type="ECO:0000256" key="9">
    <source>
        <dbReference type="ARBA" id="ARBA00022989"/>
    </source>
</evidence>
<dbReference type="Pfam" id="PF07690">
    <property type="entry name" value="MFS_1"/>
    <property type="match status" value="1"/>
</dbReference>
<dbReference type="NCBIfam" id="TIGR00885">
    <property type="entry name" value="fucP"/>
    <property type="match status" value="1"/>
</dbReference>
<keyword evidence="5" id="KW-1003">Cell membrane</keyword>
<evidence type="ECO:0000256" key="2">
    <source>
        <dbReference type="ARBA" id="ARBA00004429"/>
    </source>
</evidence>
<dbReference type="STRING" id="1285928.SAMN04487894_13016"/>
<feature type="transmembrane region" description="Helical" evidence="11">
    <location>
        <begin position="106"/>
        <end position="124"/>
    </location>
</feature>
<dbReference type="GO" id="GO:0005354">
    <property type="term" value="F:galactose transmembrane transporter activity"/>
    <property type="evidence" value="ECO:0007669"/>
    <property type="project" value="InterPro"/>
</dbReference>
<evidence type="ECO:0000259" key="12">
    <source>
        <dbReference type="PROSITE" id="PS50850"/>
    </source>
</evidence>
<feature type="transmembrane region" description="Helical" evidence="11">
    <location>
        <begin position="145"/>
        <end position="168"/>
    </location>
</feature>
<keyword evidence="4" id="KW-0813">Transport</keyword>
<dbReference type="Proteomes" id="UP000198757">
    <property type="component" value="Unassembled WGS sequence"/>
</dbReference>
<comment type="function">
    <text evidence="1">Intake of glucose and galactose.</text>
</comment>
<evidence type="ECO:0000256" key="5">
    <source>
        <dbReference type="ARBA" id="ARBA00022475"/>
    </source>
</evidence>
<evidence type="ECO:0000256" key="11">
    <source>
        <dbReference type="SAM" id="Phobius"/>
    </source>
</evidence>
<dbReference type="EMBL" id="FMZO01000030">
    <property type="protein sequence ID" value="SDE26904.1"/>
    <property type="molecule type" value="Genomic_DNA"/>
</dbReference>
<dbReference type="PANTHER" id="PTHR43702">
    <property type="entry name" value="L-FUCOSE-PROTON SYMPORTER"/>
    <property type="match status" value="1"/>
</dbReference>
<feature type="transmembrane region" description="Helical" evidence="11">
    <location>
        <begin position="369"/>
        <end position="388"/>
    </location>
</feature>
<dbReference type="PROSITE" id="PS50850">
    <property type="entry name" value="MFS"/>
    <property type="match status" value="1"/>
</dbReference>
<dbReference type="InterPro" id="IPR005275">
    <property type="entry name" value="Lfuc_symporter_FucP"/>
</dbReference>
<protein>
    <submittedName>
        <fullName evidence="13">MFS transporter, FHS family, L-fucose permease</fullName>
    </submittedName>
</protein>
<feature type="transmembrane region" description="Helical" evidence="11">
    <location>
        <begin position="82"/>
        <end position="100"/>
    </location>
</feature>
<gene>
    <name evidence="13" type="ORF">SAMN04487894_13016</name>
</gene>
<evidence type="ECO:0000313" key="14">
    <source>
        <dbReference type="Proteomes" id="UP000198757"/>
    </source>
</evidence>
<dbReference type="RefSeq" id="WP_176954556.1">
    <property type="nucleotide sequence ID" value="NZ_FMZO01000030.1"/>
</dbReference>
<keyword evidence="9 11" id="KW-1133">Transmembrane helix</keyword>
<evidence type="ECO:0000256" key="8">
    <source>
        <dbReference type="ARBA" id="ARBA00022692"/>
    </source>
</evidence>
<feature type="transmembrane region" description="Helical" evidence="11">
    <location>
        <begin position="51"/>
        <end position="75"/>
    </location>
</feature>
<dbReference type="InterPro" id="IPR036259">
    <property type="entry name" value="MFS_trans_sf"/>
</dbReference>
<feature type="transmembrane region" description="Helical" evidence="11">
    <location>
        <begin position="199"/>
        <end position="221"/>
    </location>
</feature>
<dbReference type="GO" id="GO:1904659">
    <property type="term" value="P:D-glucose transmembrane transport"/>
    <property type="evidence" value="ECO:0007669"/>
    <property type="project" value="InterPro"/>
</dbReference>
<evidence type="ECO:0000256" key="7">
    <source>
        <dbReference type="ARBA" id="ARBA00022597"/>
    </source>
</evidence>
<dbReference type="InterPro" id="IPR005964">
    <property type="entry name" value="Glc/Gal_transptr_bac"/>
</dbReference>
<evidence type="ECO:0000256" key="6">
    <source>
        <dbReference type="ARBA" id="ARBA00022519"/>
    </source>
</evidence>
<dbReference type="InterPro" id="IPR050375">
    <property type="entry name" value="MFS_TsgA-like"/>
</dbReference>
<reference evidence="14" key="1">
    <citation type="submission" date="2016-10" db="EMBL/GenBank/DDBJ databases">
        <authorList>
            <person name="Varghese N."/>
            <person name="Submissions S."/>
        </authorList>
    </citation>
    <scope>NUCLEOTIDE SEQUENCE [LARGE SCALE GENOMIC DNA]</scope>
    <source>
        <strain evidence="14">DSM 25811 / CCM 8410 / LMG 26954 / E90</strain>
    </source>
</reference>
<comment type="subcellular location">
    <subcellularLocation>
        <location evidence="2">Cell inner membrane</location>
        <topology evidence="2">Multi-pass membrane protein</topology>
    </subcellularLocation>
</comment>
<dbReference type="SUPFAM" id="SSF103473">
    <property type="entry name" value="MFS general substrate transporter"/>
    <property type="match status" value="1"/>
</dbReference>
<dbReference type="CDD" id="cd17394">
    <property type="entry name" value="MFS_FucP_like"/>
    <property type="match status" value="1"/>
</dbReference>
<evidence type="ECO:0000256" key="1">
    <source>
        <dbReference type="ARBA" id="ARBA00003321"/>
    </source>
</evidence>
<evidence type="ECO:0000256" key="10">
    <source>
        <dbReference type="ARBA" id="ARBA00023136"/>
    </source>
</evidence>
<dbReference type="NCBIfam" id="TIGR01272">
    <property type="entry name" value="gluP"/>
    <property type="match status" value="1"/>
</dbReference>
<dbReference type="GO" id="GO:0055056">
    <property type="term" value="F:D-glucose transmembrane transporter activity"/>
    <property type="evidence" value="ECO:0007669"/>
    <property type="project" value="InterPro"/>
</dbReference>
<feature type="transmembrane region" description="Helical" evidence="11">
    <location>
        <begin position="394"/>
        <end position="413"/>
    </location>
</feature>
<feature type="transmembrane region" description="Helical" evidence="11">
    <location>
        <begin position="12"/>
        <end position="31"/>
    </location>
</feature>
<evidence type="ECO:0000256" key="3">
    <source>
        <dbReference type="ARBA" id="ARBA00009120"/>
    </source>
</evidence>
<proteinExistence type="inferred from homology"/>
<feature type="transmembrane region" description="Helical" evidence="11">
    <location>
        <begin position="335"/>
        <end position="357"/>
    </location>
</feature>
<keyword evidence="6" id="KW-0997">Cell inner membrane</keyword>
<comment type="similarity">
    <text evidence="3">Belongs to the major facilitator superfamily. FHS transporter (TC 2.A.1.7) family.</text>
</comment>
<keyword evidence="14" id="KW-1185">Reference proteome</keyword>
<keyword evidence="8 11" id="KW-0812">Transmembrane</keyword>
<sequence length="422" mass="45855">MQQHTSPSSKRAAFLVPLLIVMSLMFFWNMSRNINDILIPHLKRACRLTDFQSSLVQSAFFGAYFLMALPAGIFIHRRGYKAGMVTGLLIAAAGAALFFPAAEIRYYPLFLGALFIMAAGFTFLEVTATPYISRLGDPAEASSRLSLSAAVGSVGATVAPYIGSLLLLHKEDIPEAAIQQYTPEQLQAFLTAEANLVKLPYVSLALLFFAMAVLLIFIKLPRIREEEGTGRYTFKDILNYRHLLLGVGAVFCYVGAEVGIVSFLIRYAQSLQIPGLTQQKAALFISLFMGLVLTGRLGGAYILKKIAAPRMLVISAGGAFLLVTVALLAGGYGSLFLLALIGLLTSVMYPVIFTLSIDGLGRHTKTASSLLIMGIVGGALVPPAMGYVSDQAGIRWSFIFPALCYLYVLFFAVKGYRIRIRK</sequence>
<evidence type="ECO:0000256" key="4">
    <source>
        <dbReference type="ARBA" id="ARBA00022448"/>
    </source>
</evidence>
<dbReference type="InterPro" id="IPR011701">
    <property type="entry name" value="MFS"/>
</dbReference>
<organism evidence="13 14">
    <name type="scientific">Niabella drilacis (strain DSM 25811 / CCM 8410 / CCUG 62505 / LMG 26954 / E90)</name>
    <dbReference type="NCBI Taxonomy" id="1285928"/>
    <lineage>
        <taxon>Bacteria</taxon>
        <taxon>Pseudomonadati</taxon>
        <taxon>Bacteroidota</taxon>
        <taxon>Chitinophagia</taxon>
        <taxon>Chitinophagales</taxon>
        <taxon>Chitinophagaceae</taxon>
        <taxon>Niabella</taxon>
    </lineage>
</organism>
<name>A0A1G7BIL0_NIADE</name>
<feature type="transmembrane region" description="Helical" evidence="11">
    <location>
        <begin position="242"/>
        <end position="269"/>
    </location>
</feature>
<accession>A0A1G7BIL0</accession>
<dbReference type="Gene3D" id="1.20.1250.20">
    <property type="entry name" value="MFS general substrate transporter like domains"/>
    <property type="match status" value="2"/>
</dbReference>
<keyword evidence="10 11" id="KW-0472">Membrane</keyword>
<feature type="transmembrane region" description="Helical" evidence="11">
    <location>
        <begin position="281"/>
        <end position="299"/>
    </location>
</feature>
<dbReference type="AlphaFoldDB" id="A0A1G7BIL0"/>
<evidence type="ECO:0000313" key="13">
    <source>
        <dbReference type="EMBL" id="SDE26904.1"/>
    </source>
</evidence>
<dbReference type="PANTHER" id="PTHR43702:SF3">
    <property type="entry name" value="PROTEIN TSGA"/>
    <property type="match status" value="1"/>
</dbReference>
<dbReference type="GO" id="GO:0015535">
    <property type="term" value="F:fucose:proton symporter activity"/>
    <property type="evidence" value="ECO:0007669"/>
    <property type="project" value="InterPro"/>
</dbReference>